<name>D8Q3E2_SCHCM</name>
<sequence>MFFTHLTPPRLPCPSHHPHACTSHLLHPMFICSIFIVCISMSRPYVCMHPFVVSPPFDFVIMAFLCHCLRHMLVVATCRTVPANGMLFSL</sequence>
<dbReference type="VEuPathDB" id="FungiDB:SCHCODRAFT_02726871"/>
<reference evidence="1 2" key="1">
    <citation type="journal article" date="2010" name="Nat. Biotechnol.">
        <title>Genome sequence of the model mushroom Schizophyllum commune.</title>
        <authorList>
            <person name="Ohm R.A."/>
            <person name="de Jong J.F."/>
            <person name="Lugones L.G."/>
            <person name="Aerts A."/>
            <person name="Kothe E."/>
            <person name="Stajich J.E."/>
            <person name="de Vries R.P."/>
            <person name="Record E."/>
            <person name="Levasseur A."/>
            <person name="Baker S.E."/>
            <person name="Bartholomew K.A."/>
            <person name="Coutinho P.M."/>
            <person name="Erdmann S."/>
            <person name="Fowler T.J."/>
            <person name="Gathman A.C."/>
            <person name="Lombard V."/>
            <person name="Henrissat B."/>
            <person name="Knabe N."/>
            <person name="Kuees U."/>
            <person name="Lilly W.W."/>
            <person name="Lindquist E."/>
            <person name="Lucas S."/>
            <person name="Magnuson J.K."/>
            <person name="Piumi F."/>
            <person name="Raudaskoski M."/>
            <person name="Salamov A."/>
            <person name="Schmutz J."/>
            <person name="Schwarze F.W.M.R."/>
            <person name="vanKuyk P.A."/>
            <person name="Horton J.S."/>
            <person name="Grigoriev I.V."/>
            <person name="Woesten H.A.B."/>
        </authorList>
    </citation>
    <scope>NUCLEOTIDE SEQUENCE [LARGE SCALE GENOMIC DNA]</scope>
    <source>
        <strain evidence="2">H4-8 / FGSC 9210</strain>
    </source>
</reference>
<proteinExistence type="predicted"/>
<keyword evidence="2" id="KW-1185">Reference proteome</keyword>
<gene>
    <name evidence="1" type="ORF">SCHCODRAFT_84936</name>
</gene>
<dbReference type="Proteomes" id="UP000007431">
    <property type="component" value="Unassembled WGS sequence"/>
</dbReference>
<organism evidence="2">
    <name type="scientific">Schizophyllum commune (strain H4-8 / FGSC 9210)</name>
    <name type="common">Split gill fungus</name>
    <dbReference type="NCBI Taxonomy" id="578458"/>
    <lineage>
        <taxon>Eukaryota</taxon>
        <taxon>Fungi</taxon>
        <taxon>Dikarya</taxon>
        <taxon>Basidiomycota</taxon>
        <taxon>Agaricomycotina</taxon>
        <taxon>Agaricomycetes</taxon>
        <taxon>Agaricomycetidae</taxon>
        <taxon>Agaricales</taxon>
        <taxon>Schizophyllaceae</taxon>
        <taxon>Schizophyllum</taxon>
    </lineage>
</organism>
<dbReference type="EMBL" id="GL377305">
    <property type="protein sequence ID" value="EFI97675.1"/>
    <property type="molecule type" value="Genomic_DNA"/>
</dbReference>
<dbReference type="AlphaFoldDB" id="D8Q3E2"/>
<evidence type="ECO:0000313" key="2">
    <source>
        <dbReference type="Proteomes" id="UP000007431"/>
    </source>
</evidence>
<protein>
    <submittedName>
        <fullName evidence="1">Expressed protein</fullName>
    </submittedName>
</protein>
<feature type="non-terminal residue" evidence="1">
    <location>
        <position position="90"/>
    </location>
</feature>
<dbReference type="InParanoid" id="D8Q3E2"/>
<dbReference type="GeneID" id="9590519"/>
<dbReference type="KEGG" id="scm:SCHCO_02726871"/>
<evidence type="ECO:0000313" key="1">
    <source>
        <dbReference type="EMBL" id="EFI97675.1"/>
    </source>
</evidence>
<accession>D8Q3E2</accession>
<dbReference type="HOGENOM" id="CLU_2446797_0_0_1"/>